<dbReference type="GO" id="GO:0016020">
    <property type="term" value="C:membrane"/>
    <property type="evidence" value="ECO:0007669"/>
    <property type="project" value="UniProtKB-SubCell"/>
</dbReference>
<evidence type="ECO:0000313" key="6">
    <source>
        <dbReference type="EMBL" id="VAX42198.1"/>
    </source>
</evidence>
<feature type="transmembrane region" description="Helical" evidence="5">
    <location>
        <begin position="276"/>
        <end position="296"/>
    </location>
</feature>
<accession>A0A3B1E084</accession>
<keyword evidence="2 5" id="KW-0812">Transmembrane</keyword>
<dbReference type="InterPro" id="IPR001694">
    <property type="entry name" value="NADH_UbQ_OxRdtase_su1/FPO"/>
</dbReference>
<feature type="transmembrane region" description="Helical" evidence="5">
    <location>
        <begin position="349"/>
        <end position="372"/>
    </location>
</feature>
<feature type="transmembrane region" description="Helical" evidence="5">
    <location>
        <begin position="189"/>
        <end position="208"/>
    </location>
</feature>
<feature type="transmembrane region" description="Helical" evidence="5">
    <location>
        <begin position="12"/>
        <end position="34"/>
    </location>
</feature>
<dbReference type="PROSITE" id="PS00668">
    <property type="entry name" value="COMPLEX1_ND1_2"/>
    <property type="match status" value="1"/>
</dbReference>
<keyword evidence="6" id="KW-0560">Oxidoreductase</keyword>
<feature type="transmembrane region" description="Helical" evidence="5">
    <location>
        <begin position="141"/>
        <end position="168"/>
    </location>
</feature>
<dbReference type="EC" id="1.6.5.3" evidence="6"/>
<evidence type="ECO:0000256" key="1">
    <source>
        <dbReference type="ARBA" id="ARBA00004141"/>
    </source>
</evidence>
<protein>
    <submittedName>
        <fullName evidence="6">NADH-ubiquinone oxidoreductase chain H</fullName>
        <ecNumber evidence="6">1.6.5.3</ecNumber>
    </submittedName>
</protein>
<name>A0A3B1E084_9ZZZZ</name>
<reference evidence="6" key="1">
    <citation type="submission" date="2018-06" db="EMBL/GenBank/DDBJ databases">
        <authorList>
            <person name="Zhirakovskaya E."/>
        </authorList>
    </citation>
    <scope>NUCLEOTIDE SEQUENCE</scope>
</reference>
<dbReference type="GO" id="GO:0009060">
    <property type="term" value="P:aerobic respiration"/>
    <property type="evidence" value="ECO:0007669"/>
    <property type="project" value="TreeGrafter"/>
</dbReference>
<keyword evidence="4 5" id="KW-0472">Membrane</keyword>
<dbReference type="HAMAP" id="MF_01350">
    <property type="entry name" value="NDH1_NuoH"/>
    <property type="match status" value="1"/>
</dbReference>
<feature type="transmembrane region" description="Helical" evidence="5">
    <location>
        <begin position="220"/>
        <end position="239"/>
    </location>
</feature>
<proteinExistence type="inferred from homology"/>
<comment type="subcellular location">
    <subcellularLocation>
        <location evidence="1">Membrane</location>
        <topology evidence="1">Multi-pass membrane protein</topology>
    </subcellularLocation>
</comment>
<dbReference type="AlphaFoldDB" id="A0A3B1E084"/>
<organism evidence="6">
    <name type="scientific">hydrothermal vent metagenome</name>
    <dbReference type="NCBI Taxonomy" id="652676"/>
    <lineage>
        <taxon>unclassified sequences</taxon>
        <taxon>metagenomes</taxon>
        <taxon>ecological metagenomes</taxon>
    </lineage>
</organism>
<feature type="transmembrane region" description="Helical" evidence="5">
    <location>
        <begin position="378"/>
        <end position="396"/>
    </location>
</feature>
<dbReference type="EMBL" id="UOGK01000657">
    <property type="protein sequence ID" value="VAX42198.1"/>
    <property type="molecule type" value="Genomic_DNA"/>
</dbReference>
<gene>
    <name evidence="6" type="ORF">MNBD_PLANCTO03-2191</name>
</gene>
<dbReference type="PANTHER" id="PTHR11432">
    <property type="entry name" value="NADH DEHYDROGENASE SUBUNIT 1"/>
    <property type="match status" value="1"/>
</dbReference>
<keyword evidence="3 5" id="KW-1133">Transmembrane helix</keyword>
<sequence>MDLSNIITAQLVVSFIVINVMVQVILLTVAYSIYLERKICSYIQDRIGPNRVGFDFGLPFLKFLRGCVGLGQPMADGLKFLLKEDYAPSRVDKYLFTLAPAAAFIPALIGFIIIPWGGVWICPDFWLPIVGDIKGGPVQVAGLVANVGIIYILAVASLGVYGITLGGWASNNKYSFLGGLRCTAQMISYEIPLGISLLAALLLMGTVMPDGIIRYQNEHGWLILSQPIAAVIFFIAILAEANRAPFDNAEAEQELVGGYHTEYSSMRFALFFLAEYAHMITSCSFFALLFLGGYHLPFLPWLSPEETSLLAVALKFGVYFGKVVLLICFMIVIRWTVPRIRYDQVMMMAWQAVIPLAMVVLLMTSVMVYLGFRSPLQMFAANAVLMAATLVILPMLPRPRVNHKIKLHGSRFSPTPGTCVTTAPTHPVALDDRPVEGTATVS</sequence>
<feature type="transmembrane region" description="Helical" evidence="5">
    <location>
        <begin position="94"/>
        <end position="121"/>
    </location>
</feature>
<feature type="transmembrane region" description="Helical" evidence="5">
    <location>
        <begin position="316"/>
        <end position="337"/>
    </location>
</feature>
<evidence type="ECO:0000256" key="2">
    <source>
        <dbReference type="ARBA" id="ARBA00022692"/>
    </source>
</evidence>
<evidence type="ECO:0000256" key="4">
    <source>
        <dbReference type="ARBA" id="ARBA00023136"/>
    </source>
</evidence>
<dbReference type="GO" id="GO:0003954">
    <property type="term" value="F:NADH dehydrogenase activity"/>
    <property type="evidence" value="ECO:0007669"/>
    <property type="project" value="TreeGrafter"/>
</dbReference>
<dbReference type="InterPro" id="IPR018086">
    <property type="entry name" value="NADH_UbQ_OxRdtase_su1_CS"/>
</dbReference>
<keyword evidence="6" id="KW-0830">Ubiquinone</keyword>
<evidence type="ECO:0000256" key="5">
    <source>
        <dbReference type="SAM" id="Phobius"/>
    </source>
</evidence>
<dbReference type="Pfam" id="PF00146">
    <property type="entry name" value="NADHdh"/>
    <property type="match status" value="1"/>
</dbReference>
<evidence type="ECO:0000256" key="3">
    <source>
        <dbReference type="ARBA" id="ARBA00022989"/>
    </source>
</evidence>
<dbReference type="PANTHER" id="PTHR11432:SF3">
    <property type="entry name" value="NADH-UBIQUINONE OXIDOREDUCTASE CHAIN 1"/>
    <property type="match status" value="1"/>
</dbReference>